<dbReference type="AlphaFoldDB" id="A0A895YCG8"/>
<accession>A0A895YCG8</accession>
<feature type="signal peptide" evidence="1">
    <location>
        <begin position="1"/>
        <end position="31"/>
    </location>
</feature>
<name>A0A895YCG8_9ACTN</name>
<protein>
    <submittedName>
        <fullName evidence="2">Uncharacterized protein</fullName>
    </submittedName>
</protein>
<dbReference type="RefSeq" id="WP_239677356.1">
    <property type="nucleotide sequence ID" value="NZ_CP070499.1"/>
</dbReference>
<dbReference type="Proteomes" id="UP000662857">
    <property type="component" value="Chromosome"/>
</dbReference>
<evidence type="ECO:0000313" key="3">
    <source>
        <dbReference type="Proteomes" id="UP000662857"/>
    </source>
</evidence>
<keyword evidence="3" id="KW-1185">Reference proteome</keyword>
<reference evidence="2" key="1">
    <citation type="submission" date="2021-02" db="EMBL/GenBank/DDBJ databases">
        <title>Natrosporangium hydrolyticum gen. nov., sp. nov, a haloalkaliphilic actinobacterium from a soda solonchak soil.</title>
        <authorList>
            <person name="Sorokin D.Y."/>
            <person name="Khijniak T.V."/>
            <person name="Zakharycheva A.P."/>
            <person name="Boueva O.V."/>
            <person name="Ariskina E.V."/>
            <person name="Hahnke R.L."/>
            <person name="Bunk B."/>
            <person name="Sproer C."/>
            <person name="Schumann P."/>
            <person name="Evtushenko L.I."/>
            <person name="Kublanov I.V."/>
        </authorList>
    </citation>
    <scope>NUCLEOTIDE SEQUENCE</scope>
    <source>
        <strain evidence="2">DSM 106523</strain>
    </source>
</reference>
<evidence type="ECO:0000313" key="2">
    <source>
        <dbReference type="EMBL" id="QSB15181.1"/>
    </source>
</evidence>
<dbReference type="PROSITE" id="PS51257">
    <property type="entry name" value="PROKAR_LIPOPROTEIN"/>
    <property type="match status" value="1"/>
</dbReference>
<feature type="chain" id="PRO_5039321425" evidence="1">
    <location>
        <begin position="32"/>
        <end position="148"/>
    </location>
</feature>
<evidence type="ECO:0000256" key="1">
    <source>
        <dbReference type="SAM" id="SignalP"/>
    </source>
</evidence>
<proteinExistence type="predicted"/>
<keyword evidence="1" id="KW-0732">Signal</keyword>
<organism evidence="2 3">
    <name type="scientific">Natronosporangium hydrolyticum</name>
    <dbReference type="NCBI Taxonomy" id="2811111"/>
    <lineage>
        <taxon>Bacteria</taxon>
        <taxon>Bacillati</taxon>
        <taxon>Actinomycetota</taxon>
        <taxon>Actinomycetes</taxon>
        <taxon>Micromonosporales</taxon>
        <taxon>Micromonosporaceae</taxon>
        <taxon>Natronosporangium</taxon>
    </lineage>
</organism>
<dbReference type="KEGG" id="nhy:JQS43_02065"/>
<sequence length="148" mass="15337">MAHAYRGFALAAALSASLVLIVACTSGSDEAWIVGEDPRAVVHDGESFPVLDTSTEVEIAYDEVTACISVNIDGRSVVPLWPEGVQPSSIDGESGVEVPGFGFLADGSSAEVHGSVSDALDASEYQAAMDCWPDGRQAIVIGSVISHQ</sequence>
<dbReference type="EMBL" id="CP070499">
    <property type="protein sequence ID" value="QSB15181.1"/>
    <property type="molecule type" value="Genomic_DNA"/>
</dbReference>
<gene>
    <name evidence="2" type="ORF">JQS43_02065</name>
</gene>